<dbReference type="Proteomes" id="UP000827892">
    <property type="component" value="Chromosome IV"/>
</dbReference>
<comment type="catalytic activity">
    <reaction evidence="12">
        <text>hexadecanoate + ATP + CoA = hexadecanoyl-CoA + AMP + diphosphate</text>
        <dbReference type="Rhea" id="RHEA:30751"/>
        <dbReference type="ChEBI" id="CHEBI:7896"/>
        <dbReference type="ChEBI" id="CHEBI:30616"/>
        <dbReference type="ChEBI" id="CHEBI:33019"/>
        <dbReference type="ChEBI" id="CHEBI:57287"/>
        <dbReference type="ChEBI" id="CHEBI:57379"/>
        <dbReference type="ChEBI" id="CHEBI:456215"/>
    </reaction>
    <physiologicalReaction direction="left-to-right" evidence="12">
        <dbReference type="Rhea" id="RHEA:30752"/>
    </physiologicalReaction>
</comment>
<dbReference type="AlphaFoldDB" id="A0AAE9D5S0"/>
<organism evidence="15 16">
    <name type="scientific">Caenorhabditis briggsae</name>
    <dbReference type="NCBI Taxonomy" id="6238"/>
    <lineage>
        <taxon>Eukaryota</taxon>
        <taxon>Metazoa</taxon>
        <taxon>Ecdysozoa</taxon>
        <taxon>Nematoda</taxon>
        <taxon>Chromadorea</taxon>
        <taxon>Rhabditida</taxon>
        <taxon>Rhabditina</taxon>
        <taxon>Rhabditomorpha</taxon>
        <taxon>Rhabditoidea</taxon>
        <taxon>Rhabditidae</taxon>
        <taxon>Peloderinae</taxon>
        <taxon>Caenorhabditis</taxon>
    </lineage>
</organism>
<evidence type="ECO:0000256" key="2">
    <source>
        <dbReference type="ARBA" id="ARBA00022598"/>
    </source>
</evidence>
<keyword evidence="3 13" id="KW-0547">Nucleotide-binding</keyword>
<dbReference type="InterPro" id="IPR005137">
    <property type="entry name" value="BtpA"/>
</dbReference>
<dbReference type="InterPro" id="IPR000873">
    <property type="entry name" value="AMP-dep_synth/lig_dom"/>
</dbReference>
<dbReference type="Gene3D" id="3.40.50.12780">
    <property type="entry name" value="N-terminal domain of ligase-like"/>
    <property type="match status" value="1"/>
</dbReference>
<dbReference type="EMBL" id="CP090894">
    <property type="protein sequence ID" value="ULT96941.1"/>
    <property type="molecule type" value="Genomic_DNA"/>
</dbReference>
<dbReference type="InterPro" id="IPR045311">
    <property type="entry name" value="LC-FACS_euk"/>
</dbReference>
<evidence type="ECO:0000313" key="15">
    <source>
        <dbReference type="EMBL" id="ULT96941.1"/>
    </source>
</evidence>
<dbReference type="InterPro" id="IPR011060">
    <property type="entry name" value="RibuloseP-bd_barrel"/>
</dbReference>
<reference evidence="15 16" key="1">
    <citation type="submission" date="2022-05" db="EMBL/GenBank/DDBJ databases">
        <title>Chromosome-level reference genomes for two strains of Caenorhabditis briggsae: an improved platform for comparative genomics.</title>
        <authorList>
            <person name="Stevens L."/>
            <person name="Andersen E.C."/>
        </authorList>
    </citation>
    <scope>NUCLEOTIDE SEQUENCE [LARGE SCALE GENOMIC DNA]</scope>
    <source>
        <strain evidence="15">QX1410_ONT</strain>
        <tissue evidence="15">Whole-organism</tissue>
    </source>
</reference>
<keyword evidence="13" id="KW-0443">Lipid metabolism</keyword>
<sequence length="967" mass="107514">MSYRGLNLITRQAIVRSTFRHANLLTRNNISLICHDRGFFFGKRREPKCDLKNQSIVQEDGGRKAAWLGDGPLHHGWFDGTLTTYTAIRRGPTVGGKEMLGTRVMKDGKLEWKWITYDQAIEMSDHVSQAIRKLGIETGEESKIGIYSKNRPEWVISDMSLHNFSNVSVPLYDTITNDDMHYITNLCELKMMFVDLEEKTKQLIRDKSYLPTLKYIVQYDKVSPETKELARENDFQIWSFEEFMEMGKREKPRQHVPPTPETLATISFTSGTTGRPKGVMLTHLNLCSATMSCDEFDQKEGGDGYLSYLPLAHIYERLCTLANFSIGSKIGFFRGDPTLLMEDIQALAPRSVATVPRVIDKIHKGVMKQVVDKPVKRMILKAALAYKLHHYKMTGKATRGTWVDKYILHKIQMLLGPNIRQLIIGAAKSDASSLEFMRGAFGIEVLEGYGQTETSGPTTIQLVGDTRVACVGPPMACCLIKLVDVPDLGYFVNQNGGEILVKGYNVTSGYYKNPDATKSAFTEDGYMKTGDIGRFTPEGSLQIIDRRKNVFKLPQGKFVAPDLTETLYTSSRFVQQIYVHGDLQKPWLVAVVVPDPDHLAGYAKLKHGIEGKTYEELCNTPVLAEDCLRHFVQLTEGHKRPRYEGVYAVHLTPIAFTAQNGLTTPTLKNKRNALAQFFKTDIENITLFNMVQRVVVSKLLNSSRPLVFGMIHVPALPGTPSNTLSMSAILKKVRKEADVYFKNGVDGVIVENMHDVPYVKPPANPEIVSAMSLASDQLVKSRDAHRPGALTGIQILAAANLEAMGVAYTTGLDFIRAEGFVYSHVADEGWIDGCAGGLLRYRSSLKADHVAVFTDIKKKHSAHSITADVSIQEMAKDAKFNCADGVIVTGSSTGSAASAEEMSQVLRGVSEFPVLIGSGINGKNARDFVKAHGFIVGSDFKIGGDWKNELEASRITKFMRHVNSLKR</sequence>
<evidence type="ECO:0000256" key="7">
    <source>
        <dbReference type="ARBA" id="ARBA00024484"/>
    </source>
</evidence>
<comment type="catalytic activity">
    <reaction evidence="6">
        <text>5-hydroxy-(6E,8Z,11Z,14Z)-eicosatetraenoate + ATP + CoA = 5-hydroxy-(6E,8Z,11Z,14Z)-eicosatetraenoyl-CoA + AMP + diphosphate</text>
        <dbReference type="Rhea" id="RHEA:52108"/>
        <dbReference type="ChEBI" id="CHEBI:30616"/>
        <dbReference type="ChEBI" id="CHEBI:33019"/>
        <dbReference type="ChEBI" id="CHEBI:57287"/>
        <dbReference type="ChEBI" id="CHEBI:65341"/>
        <dbReference type="ChEBI" id="CHEBI:136407"/>
        <dbReference type="ChEBI" id="CHEBI:456215"/>
    </reaction>
    <physiologicalReaction direction="left-to-right" evidence="6">
        <dbReference type="Rhea" id="RHEA:52109"/>
    </physiologicalReaction>
</comment>
<dbReference type="GO" id="GO:0005524">
    <property type="term" value="F:ATP binding"/>
    <property type="evidence" value="ECO:0007669"/>
    <property type="project" value="UniProtKB-KW"/>
</dbReference>
<dbReference type="PROSITE" id="PS00455">
    <property type="entry name" value="AMP_BINDING"/>
    <property type="match status" value="1"/>
</dbReference>
<gene>
    <name evidence="15" type="ORF">L3Y34_005043</name>
</gene>
<dbReference type="SUPFAM" id="SSF56801">
    <property type="entry name" value="Acetyl-CoA synthetase-like"/>
    <property type="match status" value="1"/>
</dbReference>
<evidence type="ECO:0000256" key="10">
    <source>
        <dbReference type="ARBA" id="ARBA00024548"/>
    </source>
</evidence>
<keyword evidence="5 13" id="KW-0067">ATP-binding</keyword>
<dbReference type="GO" id="GO:0047676">
    <property type="term" value="F:arachidonate-CoA ligase activity"/>
    <property type="evidence" value="ECO:0007669"/>
    <property type="project" value="UniProtKB-EC"/>
</dbReference>
<evidence type="ECO:0000256" key="5">
    <source>
        <dbReference type="ARBA" id="ARBA00022840"/>
    </source>
</evidence>
<evidence type="ECO:0000256" key="4">
    <source>
        <dbReference type="ARBA" id="ARBA00022832"/>
    </source>
</evidence>
<evidence type="ECO:0000259" key="14">
    <source>
        <dbReference type="Pfam" id="PF00501"/>
    </source>
</evidence>
<accession>A0AAE9D5S0</accession>
<evidence type="ECO:0000313" key="16">
    <source>
        <dbReference type="Proteomes" id="UP000827892"/>
    </source>
</evidence>
<keyword evidence="4 13" id="KW-0276">Fatty acid metabolism</keyword>
<evidence type="ECO:0000256" key="13">
    <source>
        <dbReference type="RuleBase" id="RU369030"/>
    </source>
</evidence>
<comment type="catalytic activity">
    <reaction evidence="10">
        <text>(5Z,8Z,11Z,14Z)-eicosatetraenoate + ATP + CoA = (5Z,8Z,11Z,14Z)-eicosatetraenoyl-CoA + AMP + diphosphate</text>
        <dbReference type="Rhea" id="RHEA:19713"/>
        <dbReference type="ChEBI" id="CHEBI:30616"/>
        <dbReference type="ChEBI" id="CHEBI:32395"/>
        <dbReference type="ChEBI" id="CHEBI:33019"/>
        <dbReference type="ChEBI" id="CHEBI:57287"/>
        <dbReference type="ChEBI" id="CHEBI:57368"/>
        <dbReference type="ChEBI" id="CHEBI:456215"/>
        <dbReference type="EC" id="6.2.1.15"/>
    </reaction>
    <physiologicalReaction direction="left-to-right" evidence="10">
        <dbReference type="Rhea" id="RHEA:19714"/>
    </physiologicalReaction>
</comment>
<comment type="catalytic activity">
    <reaction evidence="9">
        <text>15-hydroxy-(5Z,8Z,11Z,13E)-eicosatetraenoate + ATP + CoA = 15-hydroxy-(5Z,8Z,11Z,13E)-eicosatetraenoyl-CoA + AMP + diphosphate</text>
        <dbReference type="Rhea" id="RHEA:52116"/>
        <dbReference type="ChEBI" id="CHEBI:30616"/>
        <dbReference type="ChEBI" id="CHEBI:33019"/>
        <dbReference type="ChEBI" id="CHEBI:57287"/>
        <dbReference type="ChEBI" id="CHEBI:78832"/>
        <dbReference type="ChEBI" id="CHEBI:136409"/>
        <dbReference type="ChEBI" id="CHEBI:456215"/>
    </reaction>
    <physiologicalReaction direction="left-to-right" evidence="9">
        <dbReference type="Rhea" id="RHEA:52117"/>
    </physiologicalReaction>
</comment>
<protein>
    <recommendedName>
        <fullName evidence="13">Long-chain-fatty-acid--CoA ligase</fullName>
        <ecNumber evidence="13">6.2.1.3</ecNumber>
    </recommendedName>
</protein>
<comment type="catalytic activity">
    <reaction evidence="7">
        <text>a long-chain fatty acid + ATP + CoA = a long-chain fatty acyl-CoA + AMP + diphosphate</text>
        <dbReference type="Rhea" id="RHEA:15421"/>
        <dbReference type="ChEBI" id="CHEBI:30616"/>
        <dbReference type="ChEBI" id="CHEBI:33019"/>
        <dbReference type="ChEBI" id="CHEBI:57287"/>
        <dbReference type="ChEBI" id="CHEBI:57560"/>
        <dbReference type="ChEBI" id="CHEBI:83139"/>
        <dbReference type="ChEBI" id="CHEBI:456215"/>
        <dbReference type="EC" id="6.2.1.3"/>
    </reaction>
    <physiologicalReaction direction="left-to-right" evidence="7">
        <dbReference type="Rhea" id="RHEA:15422"/>
    </physiologicalReaction>
</comment>
<comment type="catalytic activity">
    <reaction evidence="8">
        <text>12-hydroxy-(5Z,8Z,10E,14Z)-eicosatetraenoate + ATP + CoA = 12-hydroxy-(5Z,8Z,10E,14Z)-eicosatetraenoyl-CoA + AMP + diphosphate</text>
        <dbReference type="Rhea" id="RHEA:52112"/>
        <dbReference type="ChEBI" id="CHEBI:30616"/>
        <dbReference type="ChEBI" id="CHEBI:33019"/>
        <dbReference type="ChEBI" id="CHEBI:57287"/>
        <dbReference type="ChEBI" id="CHEBI:90718"/>
        <dbReference type="ChEBI" id="CHEBI:136408"/>
        <dbReference type="ChEBI" id="CHEBI:456215"/>
    </reaction>
    <physiologicalReaction direction="left-to-right" evidence="8">
        <dbReference type="Rhea" id="RHEA:52113"/>
    </physiologicalReaction>
</comment>
<dbReference type="SUPFAM" id="SSF51366">
    <property type="entry name" value="Ribulose-phoshate binding barrel"/>
    <property type="match status" value="1"/>
</dbReference>
<evidence type="ECO:0000256" key="1">
    <source>
        <dbReference type="ARBA" id="ARBA00006432"/>
    </source>
</evidence>
<evidence type="ECO:0000256" key="12">
    <source>
        <dbReference type="ARBA" id="ARBA00049139"/>
    </source>
</evidence>
<dbReference type="InterPro" id="IPR020845">
    <property type="entry name" value="AMP-binding_CS"/>
</dbReference>
<keyword evidence="2 13" id="KW-0436">Ligase</keyword>
<feature type="domain" description="AMP-dependent synthetase/ligase" evidence="14">
    <location>
        <begin position="111"/>
        <end position="511"/>
    </location>
</feature>
<evidence type="ECO:0000256" key="8">
    <source>
        <dbReference type="ARBA" id="ARBA00024495"/>
    </source>
</evidence>
<evidence type="ECO:0000256" key="11">
    <source>
        <dbReference type="ARBA" id="ARBA00024565"/>
    </source>
</evidence>
<name>A0AAE9D5S0_CAEBR</name>
<evidence type="ECO:0000256" key="9">
    <source>
        <dbReference type="ARBA" id="ARBA00024532"/>
    </source>
</evidence>
<dbReference type="InterPro" id="IPR042099">
    <property type="entry name" value="ANL_N_sf"/>
</dbReference>
<dbReference type="PANTHER" id="PTHR43272:SF33">
    <property type="entry name" value="AMP-BINDING DOMAIN-CONTAINING PROTEIN-RELATED"/>
    <property type="match status" value="1"/>
</dbReference>
<dbReference type="EC" id="6.2.1.3" evidence="13"/>
<dbReference type="PANTHER" id="PTHR43272">
    <property type="entry name" value="LONG-CHAIN-FATTY-ACID--COA LIGASE"/>
    <property type="match status" value="1"/>
</dbReference>
<comment type="catalytic activity">
    <reaction evidence="11">
        <text>(E)-hexadec-2-enoate + ATP + CoA = (2E)-hexadecenoyl-CoA + AMP + diphosphate</text>
        <dbReference type="Rhea" id="RHEA:36139"/>
        <dbReference type="ChEBI" id="CHEBI:30616"/>
        <dbReference type="ChEBI" id="CHEBI:33019"/>
        <dbReference type="ChEBI" id="CHEBI:57287"/>
        <dbReference type="ChEBI" id="CHEBI:61526"/>
        <dbReference type="ChEBI" id="CHEBI:72745"/>
        <dbReference type="ChEBI" id="CHEBI:456215"/>
    </reaction>
    <physiologicalReaction direction="left-to-right" evidence="11">
        <dbReference type="Rhea" id="RHEA:36140"/>
    </physiologicalReaction>
</comment>
<comment type="similarity">
    <text evidence="1 13">Belongs to the ATP-dependent AMP-binding enzyme family.</text>
</comment>
<dbReference type="CDD" id="cd05927">
    <property type="entry name" value="LC-FACS_euk"/>
    <property type="match status" value="1"/>
</dbReference>
<evidence type="ECO:0000256" key="6">
    <source>
        <dbReference type="ARBA" id="ARBA00024469"/>
    </source>
</evidence>
<dbReference type="NCBIfam" id="TIGR00259">
    <property type="entry name" value="thylakoid_BtpA"/>
    <property type="match status" value="1"/>
</dbReference>
<dbReference type="Pfam" id="PF00501">
    <property type="entry name" value="AMP-binding"/>
    <property type="match status" value="1"/>
</dbReference>
<evidence type="ECO:0000256" key="3">
    <source>
        <dbReference type="ARBA" id="ARBA00022741"/>
    </source>
</evidence>
<proteinExistence type="inferred from homology"/>
<dbReference type="Pfam" id="PF03437">
    <property type="entry name" value="BtpA"/>
    <property type="match status" value="1"/>
</dbReference>
<comment type="function">
    <text evidence="13">Catalyzes the conversion of long-chain fatty acids to their active form acyl-CoAs for both synthesis of cellular lipids, and degradation via beta-oxidation.</text>
</comment>